<keyword evidence="4" id="KW-1185">Reference proteome</keyword>
<reference evidence="4" key="1">
    <citation type="submission" date="2016-08" db="EMBL/GenBank/DDBJ databases">
        <authorList>
            <person name="Varghese N."/>
            <person name="Submissions Spin"/>
        </authorList>
    </citation>
    <scope>NUCLEOTIDE SEQUENCE [LARGE SCALE GENOMIC DNA]</scope>
    <source>
        <strain evidence="4">HAMBI 2975</strain>
    </source>
</reference>
<keyword evidence="1" id="KW-0238">DNA-binding</keyword>
<proteinExistence type="predicted"/>
<evidence type="ECO:0000256" key="1">
    <source>
        <dbReference type="PROSITE-ProRule" id="PRU01076"/>
    </source>
</evidence>
<name>A0A1C3V415_9HYPH</name>
<protein>
    <submittedName>
        <fullName evidence="3">Putative addiction module antidote</fullName>
    </submittedName>
</protein>
<dbReference type="InterPro" id="IPR037914">
    <property type="entry name" value="SpoVT-AbrB_sf"/>
</dbReference>
<dbReference type="NCBIfam" id="TIGR01439">
    <property type="entry name" value="lp_hng_hel_AbrB"/>
    <property type="match status" value="1"/>
</dbReference>
<dbReference type="InterPro" id="IPR013432">
    <property type="entry name" value="Doc_partner"/>
</dbReference>
<sequence>MNVTIRKIGNSEGVIIPKEILHRLGLKNGDALEIREVNGNIELVPERADLAEQLRAARLGMQKYRAALRELAK</sequence>
<dbReference type="EMBL" id="FMAG01000002">
    <property type="protein sequence ID" value="SCB22481.1"/>
    <property type="molecule type" value="Genomic_DNA"/>
</dbReference>
<dbReference type="Pfam" id="PF04014">
    <property type="entry name" value="MazE_antitoxin"/>
    <property type="match status" value="1"/>
</dbReference>
<dbReference type="RefSeq" id="WP_092710703.1">
    <property type="nucleotide sequence ID" value="NZ_FMAG01000002.1"/>
</dbReference>
<dbReference type="Proteomes" id="UP000199101">
    <property type="component" value="Unassembled WGS sequence"/>
</dbReference>
<dbReference type="GO" id="GO:0003677">
    <property type="term" value="F:DNA binding"/>
    <property type="evidence" value="ECO:0007669"/>
    <property type="project" value="UniProtKB-UniRule"/>
</dbReference>
<dbReference type="NCBIfam" id="TIGR02609">
    <property type="entry name" value="doc_partner"/>
    <property type="match status" value="1"/>
</dbReference>
<organism evidence="3 4">
    <name type="scientific">Rhizobium multihospitium</name>
    <dbReference type="NCBI Taxonomy" id="410764"/>
    <lineage>
        <taxon>Bacteria</taxon>
        <taxon>Pseudomonadati</taxon>
        <taxon>Pseudomonadota</taxon>
        <taxon>Alphaproteobacteria</taxon>
        <taxon>Hyphomicrobiales</taxon>
        <taxon>Rhizobiaceae</taxon>
        <taxon>Rhizobium/Agrobacterium group</taxon>
        <taxon>Rhizobium</taxon>
    </lineage>
</organism>
<evidence type="ECO:0000259" key="2">
    <source>
        <dbReference type="PROSITE" id="PS51740"/>
    </source>
</evidence>
<dbReference type="Gene3D" id="2.10.260.10">
    <property type="match status" value="1"/>
</dbReference>
<dbReference type="SUPFAM" id="SSF89447">
    <property type="entry name" value="AbrB/MazE/MraZ-like"/>
    <property type="match status" value="1"/>
</dbReference>
<evidence type="ECO:0000313" key="4">
    <source>
        <dbReference type="Proteomes" id="UP000199101"/>
    </source>
</evidence>
<dbReference type="OrthoDB" id="5459182at2"/>
<accession>A0A1C3V415</accession>
<dbReference type="STRING" id="410764.GA0061103_3191"/>
<gene>
    <name evidence="3" type="ORF">GA0061103_3191</name>
</gene>
<dbReference type="SMART" id="SM00966">
    <property type="entry name" value="SpoVT_AbrB"/>
    <property type="match status" value="1"/>
</dbReference>
<dbReference type="AlphaFoldDB" id="A0A1C3V415"/>
<evidence type="ECO:0000313" key="3">
    <source>
        <dbReference type="EMBL" id="SCB22481.1"/>
    </source>
</evidence>
<feature type="domain" description="SpoVT-AbrB" evidence="2">
    <location>
        <begin position="3"/>
        <end position="48"/>
    </location>
</feature>
<dbReference type="InterPro" id="IPR007159">
    <property type="entry name" value="SpoVT-AbrB_dom"/>
</dbReference>
<dbReference type="PROSITE" id="PS51740">
    <property type="entry name" value="SPOVT_ABRB"/>
    <property type="match status" value="1"/>
</dbReference>